<dbReference type="EMBL" id="CP035810">
    <property type="protein sequence ID" value="QIN28732.1"/>
    <property type="molecule type" value="Genomic_DNA"/>
</dbReference>
<keyword evidence="5" id="KW-0812">Transmembrane</keyword>
<reference evidence="7 8" key="1">
    <citation type="submission" date="2019-02" db="EMBL/GenBank/DDBJ databases">
        <title>Complete Genome Sequence and Methylome Analysis of Brevibacterium luteolum NEB1784.</title>
        <authorList>
            <person name="Fomenkov A."/>
            <person name="Roberts R.J."/>
        </authorList>
    </citation>
    <scope>NUCLEOTIDE SEQUENCE [LARGE SCALE GENOMIC DNA]</scope>
    <source>
        <strain evidence="7 8">NEB1784</strain>
    </source>
</reference>
<dbReference type="GO" id="GO:0000155">
    <property type="term" value="F:phosphorelay sensor kinase activity"/>
    <property type="evidence" value="ECO:0007669"/>
    <property type="project" value="InterPro"/>
</dbReference>
<keyword evidence="2" id="KW-0418">Kinase</keyword>
<feature type="transmembrane region" description="Helical" evidence="5">
    <location>
        <begin position="141"/>
        <end position="162"/>
    </location>
</feature>
<feature type="transmembrane region" description="Helical" evidence="5">
    <location>
        <begin position="113"/>
        <end position="129"/>
    </location>
</feature>
<feature type="transmembrane region" description="Helical" evidence="5">
    <location>
        <begin position="20"/>
        <end position="39"/>
    </location>
</feature>
<dbReference type="RefSeq" id="WP_165883194.1">
    <property type="nucleotide sequence ID" value="NZ_CP035810.1"/>
</dbReference>
<name>A0A6G8KV97_9MICO</name>
<dbReference type="Gene3D" id="3.30.565.10">
    <property type="entry name" value="Histidine kinase-like ATPase, C-terminal domain"/>
    <property type="match status" value="1"/>
</dbReference>
<protein>
    <recommendedName>
        <fullName evidence="6">Signal transduction histidine kinase subgroup 3 dimerisation and phosphoacceptor domain-containing protein</fullName>
    </recommendedName>
</protein>
<dbReference type="PANTHER" id="PTHR24421">
    <property type="entry name" value="NITRATE/NITRITE SENSOR PROTEIN NARX-RELATED"/>
    <property type="match status" value="1"/>
</dbReference>
<feature type="transmembrane region" description="Helical" evidence="5">
    <location>
        <begin position="89"/>
        <end position="106"/>
    </location>
</feature>
<evidence type="ECO:0000256" key="3">
    <source>
        <dbReference type="ARBA" id="ARBA00023012"/>
    </source>
</evidence>
<feature type="domain" description="Signal transduction histidine kinase subgroup 3 dimerisation and phosphoacceptor" evidence="6">
    <location>
        <begin position="182"/>
        <end position="241"/>
    </location>
</feature>
<feature type="region of interest" description="Disordered" evidence="4">
    <location>
        <begin position="246"/>
        <end position="272"/>
    </location>
</feature>
<keyword evidence="1" id="KW-0808">Transferase</keyword>
<evidence type="ECO:0000256" key="4">
    <source>
        <dbReference type="SAM" id="MobiDB-lite"/>
    </source>
</evidence>
<evidence type="ECO:0000256" key="2">
    <source>
        <dbReference type="ARBA" id="ARBA00022777"/>
    </source>
</evidence>
<dbReference type="AlphaFoldDB" id="A0A6G8KV97"/>
<keyword evidence="5" id="KW-0472">Membrane</keyword>
<evidence type="ECO:0000313" key="8">
    <source>
        <dbReference type="Proteomes" id="UP000501518"/>
    </source>
</evidence>
<dbReference type="InterPro" id="IPR011712">
    <property type="entry name" value="Sig_transdc_His_kin_sub3_dim/P"/>
</dbReference>
<keyword evidence="3" id="KW-0902">Two-component regulatory system</keyword>
<dbReference type="KEGG" id="blut:EW640_05160"/>
<dbReference type="InterPro" id="IPR050482">
    <property type="entry name" value="Sensor_HK_TwoCompSys"/>
</dbReference>
<dbReference type="GO" id="GO:0046983">
    <property type="term" value="F:protein dimerization activity"/>
    <property type="evidence" value="ECO:0007669"/>
    <property type="project" value="InterPro"/>
</dbReference>
<evidence type="ECO:0000256" key="5">
    <source>
        <dbReference type="SAM" id="Phobius"/>
    </source>
</evidence>
<dbReference type="Gene3D" id="1.20.5.1930">
    <property type="match status" value="1"/>
</dbReference>
<keyword evidence="5" id="KW-1133">Transmembrane helix</keyword>
<evidence type="ECO:0000313" key="7">
    <source>
        <dbReference type="EMBL" id="QIN28732.1"/>
    </source>
</evidence>
<evidence type="ECO:0000256" key="1">
    <source>
        <dbReference type="ARBA" id="ARBA00022679"/>
    </source>
</evidence>
<organism evidence="7 8">
    <name type="scientific">Brevibacterium luteolum</name>
    <dbReference type="NCBI Taxonomy" id="199591"/>
    <lineage>
        <taxon>Bacteria</taxon>
        <taxon>Bacillati</taxon>
        <taxon>Actinomycetota</taxon>
        <taxon>Actinomycetes</taxon>
        <taxon>Micrococcales</taxon>
        <taxon>Brevibacteriaceae</taxon>
        <taxon>Brevibacterium</taxon>
    </lineage>
</organism>
<proteinExistence type="predicted"/>
<dbReference type="Pfam" id="PF07730">
    <property type="entry name" value="HisKA_3"/>
    <property type="match status" value="1"/>
</dbReference>
<dbReference type="Proteomes" id="UP000501518">
    <property type="component" value="Chromosome"/>
</dbReference>
<accession>A0A6G8KV97</accession>
<evidence type="ECO:0000259" key="6">
    <source>
        <dbReference type="Pfam" id="PF07730"/>
    </source>
</evidence>
<feature type="transmembrane region" description="Helical" evidence="5">
    <location>
        <begin position="51"/>
        <end position="83"/>
    </location>
</feature>
<feature type="region of interest" description="Disordered" evidence="4">
    <location>
        <begin position="414"/>
        <end position="434"/>
    </location>
</feature>
<dbReference type="InterPro" id="IPR036890">
    <property type="entry name" value="HATPase_C_sf"/>
</dbReference>
<sequence length="434" mass="46273">MADVRENLPLIRRLSSRTQLGQFGVPVLLALLLVGLGIMDATQVEAAEFPFIPLSLLGIGMLTIPFSPWIMVATVGFAGAYLIVTDTTFLGIASLLLPVVVAYFVARGLVKHAFALGIVFLVAVMAPGVRSYDASVFVSSLVFWTIILVLALGAGGFIRFLLRREEAAVEQNQKALDELSDQLSRDLHDSVGGVLTRVSLLAQQARASGGDKAAENLDLIVAETHAASSEVRLLLRRLRDVDDMIRGDGAAEPGSDVPRPAKKPSAAARASDPVVAHGPMTVRQLLRSYSDRLRVYGFAVESAVEPQASEALEQYVRLLGRLLDESILNTIKYASPDEPVHAVFTRSETHVKVVLSNTESPEGNPNPADSSGLGLANLARDIEAAGGILTTGRLTPPVVEGAEATDSQWQLCVELPAAPAGQPTPHTEVPSDNR</sequence>
<dbReference type="GO" id="GO:0016020">
    <property type="term" value="C:membrane"/>
    <property type="evidence" value="ECO:0007669"/>
    <property type="project" value="InterPro"/>
</dbReference>
<gene>
    <name evidence="7" type="ORF">EW640_05160</name>
</gene>